<name>A0A366KKX8_9SPHI</name>
<proteinExistence type="predicted"/>
<evidence type="ECO:0000313" key="2">
    <source>
        <dbReference type="Proteomes" id="UP000252081"/>
    </source>
</evidence>
<keyword evidence="2" id="KW-1185">Reference proteome</keyword>
<organism evidence="1 2">
    <name type="scientific">Pedobacter miscanthi</name>
    <dbReference type="NCBI Taxonomy" id="2259170"/>
    <lineage>
        <taxon>Bacteria</taxon>
        <taxon>Pseudomonadati</taxon>
        <taxon>Bacteroidota</taxon>
        <taxon>Sphingobacteriia</taxon>
        <taxon>Sphingobacteriales</taxon>
        <taxon>Sphingobacteriaceae</taxon>
        <taxon>Pedobacter</taxon>
    </lineage>
</organism>
<protein>
    <submittedName>
        <fullName evidence="1">Uncharacterized protein</fullName>
    </submittedName>
</protein>
<dbReference type="Proteomes" id="UP000252081">
    <property type="component" value="Unassembled WGS sequence"/>
</dbReference>
<dbReference type="AlphaFoldDB" id="A0A366KKX8"/>
<dbReference type="EMBL" id="QNQU01000043">
    <property type="protein sequence ID" value="RBQ02315.1"/>
    <property type="molecule type" value="Genomic_DNA"/>
</dbReference>
<comment type="caution">
    <text evidence="1">The sequence shown here is derived from an EMBL/GenBank/DDBJ whole genome shotgun (WGS) entry which is preliminary data.</text>
</comment>
<gene>
    <name evidence="1" type="ORF">DRW42_27370</name>
</gene>
<dbReference type="RefSeq" id="WP_113952047.1">
    <property type="nucleotide sequence ID" value="NZ_QNQU01000043.1"/>
</dbReference>
<evidence type="ECO:0000313" key="1">
    <source>
        <dbReference type="EMBL" id="RBQ02315.1"/>
    </source>
</evidence>
<accession>A0A366KKX8</accession>
<sequence>MNRLVILLLFVILGTASNAQQKRKIKILPPPKMDVPPPPKLAPSYEEEQALKADPLKESIIAFFTDTLYQRTPDAFVAEQWCFNPNGMGYARISKSVRIYPKGTTKEALLNNAQDNVIPFKMETNFEDGTYTYDSKTPKTATKLIFTGKEKTKPKIFTIEWTGDGANRKIASLWLEATKTKWTVGDPPAAEIAPALSH</sequence>
<dbReference type="OrthoDB" id="802445at2"/>
<reference evidence="1 2" key="1">
    <citation type="submission" date="2018-07" db="EMBL/GenBank/DDBJ databases">
        <title>A draft genome of a endophytic bacteria, a new species of Pedobacter.</title>
        <authorList>
            <person name="Zhang Z.D."/>
            <person name="Chen Z.J."/>
        </authorList>
    </citation>
    <scope>NUCLEOTIDE SEQUENCE [LARGE SCALE GENOMIC DNA]</scope>
    <source>
        <strain evidence="1 2">RS10</strain>
    </source>
</reference>